<evidence type="ECO:0000259" key="1">
    <source>
        <dbReference type="Pfam" id="PF04168"/>
    </source>
</evidence>
<dbReference type="InterPro" id="IPR007296">
    <property type="entry name" value="DUF403"/>
</dbReference>
<evidence type="ECO:0000313" key="2">
    <source>
        <dbReference type="EMBL" id="NVN39975.1"/>
    </source>
</evidence>
<dbReference type="PANTHER" id="PTHR34595">
    <property type="entry name" value="BLR5612 PROTEIN"/>
    <property type="match status" value="1"/>
</dbReference>
<keyword evidence="3" id="KW-1185">Reference proteome</keyword>
<dbReference type="Pfam" id="PF04168">
    <property type="entry name" value="Alpha-E"/>
    <property type="match status" value="1"/>
</dbReference>
<dbReference type="Proteomes" id="UP000585665">
    <property type="component" value="Unassembled WGS sequence"/>
</dbReference>
<dbReference type="EMBL" id="JABXXR010000023">
    <property type="protein sequence ID" value="NVN39975.1"/>
    <property type="molecule type" value="Genomic_DNA"/>
</dbReference>
<gene>
    <name evidence="2" type="ORF">HUK82_05280</name>
</gene>
<dbReference type="RefSeq" id="WP_176612954.1">
    <property type="nucleotide sequence ID" value="NZ_JABXXR010000023.1"/>
</dbReference>
<evidence type="ECO:0000313" key="3">
    <source>
        <dbReference type="Proteomes" id="UP000585665"/>
    </source>
</evidence>
<reference evidence="2 3" key="1">
    <citation type="submission" date="2020-06" db="EMBL/GenBank/DDBJ databases">
        <title>Description of novel acetic acid bacteria.</title>
        <authorList>
            <person name="Sombolestani A."/>
        </authorList>
    </citation>
    <scope>NUCLEOTIDE SEQUENCE [LARGE SCALE GENOMIC DNA]</scope>
    <source>
        <strain evidence="2 3">LMG 27010</strain>
    </source>
</reference>
<dbReference type="AlphaFoldDB" id="A0A850P5Q4"/>
<accession>A0A850P5Q4</accession>
<feature type="domain" description="DUF403" evidence="1">
    <location>
        <begin position="19"/>
        <end position="327"/>
    </location>
</feature>
<comment type="caution">
    <text evidence="2">The sequence shown here is derived from an EMBL/GenBank/DDBJ whole genome shotgun (WGS) entry which is preliminary data.</text>
</comment>
<protein>
    <submittedName>
        <fullName evidence="2">Alpha-E domain-containing protein</fullName>
    </submittedName>
</protein>
<organism evidence="2 3">
    <name type="scientific">Ameyamaea chiangmaiensis</name>
    <dbReference type="NCBI Taxonomy" id="442969"/>
    <lineage>
        <taxon>Bacteria</taxon>
        <taxon>Pseudomonadati</taxon>
        <taxon>Pseudomonadota</taxon>
        <taxon>Alphaproteobacteria</taxon>
        <taxon>Acetobacterales</taxon>
        <taxon>Acetobacteraceae</taxon>
        <taxon>Ameyamaea</taxon>
    </lineage>
</organism>
<proteinExistence type="predicted"/>
<dbReference type="InterPro" id="IPR051680">
    <property type="entry name" value="ATP-dep_Glu-Cys_Ligase-2"/>
</dbReference>
<dbReference type="PANTHER" id="PTHR34595:SF7">
    <property type="entry name" value="SLL1039 PROTEIN"/>
    <property type="match status" value="1"/>
</dbReference>
<sequence length="346" mass="38534">MGAGIMTTVSTPLRAGNDLLSRYAECMLWLARYMERIENLARLIDVTETFVRTGSTANGWQSIIEINADSERFASYSTTINAESVINFYVSARDNPNSIVSLAHAARENARAVRPLISTEMWVQLNMFTNFIRSLSPEHARQNQISALCARIKRECQTQAGITDGTLYRDQAWHFHMIGRSLERADQATRLIDIKYHTLLRPGAMVGSPVDISQWTAVLRAAAGYHAFRRLLPRDLTPGTVVGFLLKNDSFPRSVSTALRQLALSLSALRTDYGLRQAAPIIERVHGVRAILDGQTAQQILIRGLHEFMDWVQVELQGVQTDIATAFWPHEAAAAPLPTGQSQSQS</sequence>
<name>A0A850P5Q4_9PROT</name>